<dbReference type="OrthoDB" id="8122262at2759"/>
<gene>
    <name evidence="1" type="ORF">ILUMI_03279</name>
</gene>
<name>A0A8K0DGU1_IGNLU</name>
<evidence type="ECO:0000313" key="1">
    <source>
        <dbReference type="EMBL" id="KAF2902902.1"/>
    </source>
</evidence>
<evidence type="ECO:0000313" key="2">
    <source>
        <dbReference type="Proteomes" id="UP000801492"/>
    </source>
</evidence>
<keyword evidence="2" id="KW-1185">Reference proteome</keyword>
<dbReference type="PANTHER" id="PTHR47326:SF1">
    <property type="entry name" value="HTH PSQ-TYPE DOMAIN-CONTAINING PROTEIN"/>
    <property type="match status" value="1"/>
</dbReference>
<organism evidence="1 2">
    <name type="scientific">Ignelater luminosus</name>
    <name type="common">Cucubano</name>
    <name type="synonym">Pyrophorus luminosus</name>
    <dbReference type="NCBI Taxonomy" id="2038154"/>
    <lineage>
        <taxon>Eukaryota</taxon>
        <taxon>Metazoa</taxon>
        <taxon>Ecdysozoa</taxon>
        <taxon>Arthropoda</taxon>
        <taxon>Hexapoda</taxon>
        <taxon>Insecta</taxon>
        <taxon>Pterygota</taxon>
        <taxon>Neoptera</taxon>
        <taxon>Endopterygota</taxon>
        <taxon>Coleoptera</taxon>
        <taxon>Polyphaga</taxon>
        <taxon>Elateriformia</taxon>
        <taxon>Elateroidea</taxon>
        <taxon>Elateridae</taxon>
        <taxon>Agrypninae</taxon>
        <taxon>Pyrophorini</taxon>
        <taxon>Ignelater</taxon>
    </lineage>
</organism>
<comment type="caution">
    <text evidence="1">The sequence shown here is derived from an EMBL/GenBank/DDBJ whole genome shotgun (WGS) entry which is preliminary data.</text>
</comment>
<dbReference type="PANTHER" id="PTHR47326">
    <property type="entry name" value="TRANSPOSABLE ELEMENT TC3 TRANSPOSASE-LIKE PROTEIN"/>
    <property type="match status" value="1"/>
</dbReference>
<protein>
    <submittedName>
        <fullName evidence="1">Uncharacterized protein</fullName>
    </submittedName>
</protein>
<reference evidence="1" key="1">
    <citation type="submission" date="2019-08" db="EMBL/GenBank/DDBJ databases">
        <title>The genome of the North American firefly Photinus pyralis.</title>
        <authorList>
            <consortium name="Photinus pyralis genome working group"/>
            <person name="Fallon T.R."/>
            <person name="Sander Lower S.E."/>
            <person name="Weng J.-K."/>
        </authorList>
    </citation>
    <scope>NUCLEOTIDE SEQUENCE</scope>
    <source>
        <strain evidence="1">TRF0915ILg1</strain>
        <tissue evidence="1">Whole body</tissue>
    </source>
</reference>
<dbReference type="AlphaFoldDB" id="A0A8K0DGU1"/>
<proteinExistence type="predicted"/>
<dbReference type="Proteomes" id="UP000801492">
    <property type="component" value="Unassembled WGS sequence"/>
</dbReference>
<dbReference type="Gene3D" id="3.30.420.10">
    <property type="entry name" value="Ribonuclease H-like superfamily/Ribonuclease H"/>
    <property type="match status" value="1"/>
</dbReference>
<dbReference type="InterPro" id="IPR036397">
    <property type="entry name" value="RNaseH_sf"/>
</dbReference>
<sequence length="104" mass="12192">MLKNFLEPELENFGGAIAHTANLAIEVIQRMFPKKIISKNGNVKLPPRSPNLTPIDFFLWGYLTLKLYDPLPTNLNQLKQRIRDEIQAIPEQLYCRVFTYFREK</sequence>
<dbReference type="GO" id="GO:0003676">
    <property type="term" value="F:nucleic acid binding"/>
    <property type="evidence" value="ECO:0007669"/>
    <property type="project" value="InterPro"/>
</dbReference>
<accession>A0A8K0DGU1</accession>
<dbReference type="EMBL" id="VTPC01001148">
    <property type="protein sequence ID" value="KAF2902902.1"/>
    <property type="molecule type" value="Genomic_DNA"/>
</dbReference>